<comment type="caution">
    <text evidence="1">The sequence shown here is derived from an EMBL/GenBank/DDBJ whole genome shotgun (WGS) entry which is preliminary data.</text>
</comment>
<evidence type="ECO:0000313" key="2">
    <source>
        <dbReference type="Proteomes" id="UP000324222"/>
    </source>
</evidence>
<reference evidence="1 2" key="1">
    <citation type="submission" date="2019-05" db="EMBL/GenBank/DDBJ databases">
        <title>Another draft genome of Portunus trituberculatus and its Hox gene families provides insights of decapod evolution.</title>
        <authorList>
            <person name="Jeong J.-H."/>
            <person name="Song I."/>
            <person name="Kim S."/>
            <person name="Choi T."/>
            <person name="Kim D."/>
            <person name="Ryu S."/>
            <person name="Kim W."/>
        </authorList>
    </citation>
    <scope>NUCLEOTIDE SEQUENCE [LARGE SCALE GENOMIC DNA]</scope>
    <source>
        <tissue evidence="1">Muscle</tissue>
    </source>
</reference>
<sequence length="63" mass="7354">MVSYCLALFSAHRHRYEYYNESTLLHSPPIFDKCFPSMYCRVVDEGKKNVVWSVCPPPSARLI</sequence>
<organism evidence="1 2">
    <name type="scientific">Portunus trituberculatus</name>
    <name type="common">Swimming crab</name>
    <name type="synonym">Neptunus trituberculatus</name>
    <dbReference type="NCBI Taxonomy" id="210409"/>
    <lineage>
        <taxon>Eukaryota</taxon>
        <taxon>Metazoa</taxon>
        <taxon>Ecdysozoa</taxon>
        <taxon>Arthropoda</taxon>
        <taxon>Crustacea</taxon>
        <taxon>Multicrustacea</taxon>
        <taxon>Malacostraca</taxon>
        <taxon>Eumalacostraca</taxon>
        <taxon>Eucarida</taxon>
        <taxon>Decapoda</taxon>
        <taxon>Pleocyemata</taxon>
        <taxon>Brachyura</taxon>
        <taxon>Eubrachyura</taxon>
        <taxon>Portunoidea</taxon>
        <taxon>Portunidae</taxon>
        <taxon>Portuninae</taxon>
        <taxon>Portunus</taxon>
    </lineage>
</organism>
<accession>A0A5B7ES12</accession>
<dbReference type="EMBL" id="VSRR010003643">
    <property type="protein sequence ID" value="MPC36952.1"/>
    <property type="molecule type" value="Genomic_DNA"/>
</dbReference>
<dbReference type="AlphaFoldDB" id="A0A5B7ES12"/>
<evidence type="ECO:0000313" key="1">
    <source>
        <dbReference type="EMBL" id="MPC36952.1"/>
    </source>
</evidence>
<dbReference type="Proteomes" id="UP000324222">
    <property type="component" value="Unassembled WGS sequence"/>
</dbReference>
<gene>
    <name evidence="1" type="ORF">E2C01_030424</name>
</gene>
<name>A0A5B7ES12_PORTR</name>
<proteinExistence type="predicted"/>
<keyword evidence="2" id="KW-1185">Reference proteome</keyword>
<protein>
    <submittedName>
        <fullName evidence="1">Uncharacterized protein</fullName>
    </submittedName>
</protein>